<dbReference type="InterPro" id="IPR003346">
    <property type="entry name" value="Transposase_20"/>
</dbReference>
<dbReference type="Pfam" id="PF02371">
    <property type="entry name" value="Transposase_20"/>
    <property type="match status" value="1"/>
</dbReference>
<accession>A0A0J8TXH6</accession>
<dbReference type="PANTHER" id="PTHR33055:SF15">
    <property type="entry name" value="TRANSPOSASE-RELATED"/>
    <property type="match status" value="1"/>
</dbReference>
<dbReference type="OrthoDB" id="9815354at2"/>
<proteinExistence type="predicted"/>
<evidence type="ECO:0000313" key="4">
    <source>
        <dbReference type="Proteomes" id="UP000037594"/>
    </source>
</evidence>
<feature type="domain" description="Transposase IS116/IS110/IS902 C-terminal" evidence="2">
    <location>
        <begin position="254"/>
        <end position="330"/>
    </location>
</feature>
<name>A0A0J8TXH6_9MYCO</name>
<dbReference type="NCBIfam" id="NF033542">
    <property type="entry name" value="transpos_IS110"/>
    <property type="match status" value="1"/>
</dbReference>
<organism evidence="3 4">
    <name type="scientific">Mycolicibacterium conceptionense</name>
    <dbReference type="NCBI Taxonomy" id="451644"/>
    <lineage>
        <taxon>Bacteria</taxon>
        <taxon>Bacillati</taxon>
        <taxon>Actinomycetota</taxon>
        <taxon>Actinomycetes</taxon>
        <taxon>Mycobacteriales</taxon>
        <taxon>Mycobacteriaceae</taxon>
        <taxon>Mycolicibacterium</taxon>
    </lineage>
</organism>
<dbReference type="InterPro" id="IPR047650">
    <property type="entry name" value="Transpos_IS110"/>
</dbReference>
<comment type="caution">
    <text evidence="3">The sequence shown here is derived from an EMBL/GenBank/DDBJ whole genome shotgun (WGS) entry which is preliminary data.</text>
</comment>
<reference evidence="3 4" key="1">
    <citation type="submission" date="2015-06" db="EMBL/GenBank/DDBJ databases">
        <title>Genome sequence of Mycobacterium conceptionense strain MLE.</title>
        <authorList>
            <person name="Greninger A.L."/>
            <person name="Cunningham G."/>
            <person name="Chiu C.Y."/>
            <person name="Miller S."/>
        </authorList>
    </citation>
    <scope>NUCLEOTIDE SEQUENCE [LARGE SCALE GENOMIC DNA]</scope>
    <source>
        <strain evidence="3 4">MLE</strain>
    </source>
</reference>
<dbReference type="GO" id="GO:0004803">
    <property type="term" value="F:transposase activity"/>
    <property type="evidence" value="ECO:0007669"/>
    <property type="project" value="InterPro"/>
</dbReference>
<dbReference type="Proteomes" id="UP000037594">
    <property type="component" value="Unassembled WGS sequence"/>
</dbReference>
<protein>
    <submittedName>
        <fullName evidence="3">Transposase</fullName>
    </submittedName>
</protein>
<evidence type="ECO:0000259" key="1">
    <source>
        <dbReference type="Pfam" id="PF01548"/>
    </source>
</evidence>
<dbReference type="AlphaFoldDB" id="A0A0J8TXH6"/>
<dbReference type="EMBL" id="LFOD01000067">
    <property type="protein sequence ID" value="KMV13862.1"/>
    <property type="molecule type" value="Genomic_DNA"/>
</dbReference>
<dbReference type="PATRIC" id="fig|451644.5.peg.6822"/>
<feature type="domain" description="Transposase IS110-like N-terminal" evidence="1">
    <location>
        <begin position="9"/>
        <end position="156"/>
    </location>
</feature>
<dbReference type="Pfam" id="PF01548">
    <property type="entry name" value="DEDD_Tnp_IS110"/>
    <property type="match status" value="1"/>
</dbReference>
<dbReference type="GO" id="GO:0003677">
    <property type="term" value="F:DNA binding"/>
    <property type="evidence" value="ECO:0007669"/>
    <property type="project" value="InterPro"/>
</dbReference>
<sequence>MDLVHERAAGIDISKGDAKVAIRSPGKRAGTFSTEVTTWGSTTNQILALRDMLVAAKVTTVVMEATSDYWKPFYYLMEDLLPVMLVNAKAARNIPGRKTDVSDASWLAQLGAHGLLRPCFVPPQPIRVLRDLTRARTIATQDRTREVQRLEKFLESTGLKLSDHVSDLMGVSSRAMLKALIKGERDPQVLADLARGRMRVRVPELVEALTGRFEVHHAYLCNMHLERIDSITRCVEELTTRINEAMEPFQTAREFLATIPGVSTLVADVIIAETGADMSSFQSPGRLASWAGLSPGSNESAGRAKSTRTRPGNRYLKGALGVAALSISRNPKNSYLGARYKRLIVRRGKMKAIVATQHSILTAVWHMLADGECYHDPGSDFFTKKDPTRTKNNAIRRLQELGYNVTLSNQEAA</sequence>
<evidence type="ECO:0000313" key="3">
    <source>
        <dbReference type="EMBL" id="KMV13862.1"/>
    </source>
</evidence>
<dbReference type="GO" id="GO:0006313">
    <property type="term" value="P:DNA transposition"/>
    <property type="evidence" value="ECO:0007669"/>
    <property type="project" value="InterPro"/>
</dbReference>
<dbReference type="PANTHER" id="PTHR33055">
    <property type="entry name" value="TRANSPOSASE FOR INSERTION SEQUENCE ELEMENT IS1111A"/>
    <property type="match status" value="1"/>
</dbReference>
<dbReference type="RefSeq" id="WP_047040730.1">
    <property type="nucleotide sequence ID" value="NZ_LFOD01000067.1"/>
</dbReference>
<evidence type="ECO:0000259" key="2">
    <source>
        <dbReference type="Pfam" id="PF02371"/>
    </source>
</evidence>
<dbReference type="InterPro" id="IPR002525">
    <property type="entry name" value="Transp_IS110-like_N"/>
</dbReference>
<gene>
    <name evidence="3" type="ORF">ACT17_33175</name>
</gene>